<sequence length="367" mass="43831">MDIEYPSYYEEFRCIAGKCKDSCCRGWCIDVDRESKKRLDRIKGPLGEKIKEKLKEEEGNYYFPLEENGDCPFLLKSGLCEMILSEGEDALCNVCASYPRVKQIYGNYAQYDLNASCEEAFRFILKWDGRIVRAVEEGMGEKLSREQERELIHVLAFRTALWEELSYLPTDFNAFFLHLFPFFLEGESQIFPQSDHPLRKNRPIHELLTKWQELEEYPFLSKERYSAFLKWQDKSTEINKDFGQWKELFKKYKMNPEIRFNSLSKEKRLEWENQIVALCRYYLFRYTLLSIKETSLLPVFSLLYQSIEWIYTAFVFINTVSDEEKKQFSCFFGEEPDVLRIAVFFSKELEHDEGNIRNLLYFLPLFN</sequence>
<dbReference type="Proteomes" id="UP000003527">
    <property type="component" value="Unassembled WGS sequence"/>
</dbReference>
<evidence type="ECO:0000313" key="2">
    <source>
        <dbReference type="Proteomes" id="UP000003527"/>
    </source>
</evidence>
<reference evidence="1 2" key="1">
    <citation type="submission" date="2011-08" db="EMBL/GenBank/DDBJ databases">
        <title>The Genome Sequence of Oribacterium sp. ACB7.</title>
        <authorList>
            <consortium name="The Broad Institute Genome Sequencing Platform"/>
            <person name="Earl A."/>
            <person name="Ward D."/>
            <person name="Feldgarden M."/>
            <person name="Gevers D."/>
            <person name="Sizova M."/>
            <person name="Hazen A."/>
            <person name="Epstein S."/>
            <person name="Young S.K."/>
            <person name="Zeng Q."/>
            <person name="Gargeya S."/>
            <person name="Fitzgerald M."/>
            <person name="Haas B."/>
            <person name="Abouelleil A."/>
            <person name="Alvarado L."/>
            <person name="Arachchi H.M."/>
            <person name="Berlin A."/>
            <person name="Brown A."/>
            <person name="Chapman S.B."/>
            <person name="Chen Z."/>
            <person name="Dunbar C."/>
            <person name="Freedman E."/>
            <person name="Gearin G."/>
            <person name="Gellesch M."/>
            <person name="Goldberg J."/>
            <person name="Griggs A."/>
            <person name="Gujja S."/>
            <person name="Heiman D."/>
            <person name="Howarth C."/>
            <person name="Larson L."/>
            <person name="Lui A."/>
            <person name="MacDonald P.J.P."/>
            <person name="Montmayeur A."/>
            <person name="Murphy C."/>
            <person name="Neiman D."/>
            <person name="Pearson M."/>
            <person name="Priest M."/>
            <person name="Roberts A."/>
            <person name="Saif S."/>
            <person name="Shea T."/>
            <person name="Shenoy N."/>
            <person name="Sisk P."/>
            <person name="Stolte C."/>
            <person name="Sykes S."/>
            <person name="Wortman J."/>
            <person name="Nusbaum C."/>
            <person name="Birren B."/>
        </authorList>
    </citation>
    <scope>NUCLEOTIDE SEQUENCE [LARGE SCALE GENOMIC DNA]</scope>
    <source>
        <strain evidence="1 2">ACB7</strain>
    </source>
</reference>
<dbReference type="EMBL" id="AFZD01000016">
    <property type="protein sequence ID" value="EHL12119.1"/>
    <property type="molecule type" value="Genomic_DNA"/>
</dbReference>
<organism evidence="1 2">
    <name type="scientific">Oribacterium asaccharolyticum ACB7</name>
    <dbReference type="NCBI Taxonomy" id="796944"/>
    <lineage>
        <taxon>Bacteria</taxon>
        <taxon>Bacillati</taxon>
        <taxon>Bacillota</taxon>
        <taxon>Clostridia</taxon>
        <taxon>Lachnospirales</taxon>
        <taxon>Lachnospiraceae</taxon>
        <taxon>Oribacterium</taxon>
    </lineage>
</organism>
<evidence type="ECO:0008006" key="3">
    <source>
        <dbReference type="Google" id="ProtNLM"/>
    </source>
</evidence>
<dbReference type="AlphaFoldDB" id="G9WTR6"/>
<protein>
    <recommendedName>
        <fullName evidence="3">Flagellin lysine-N-methylase</fullName>
    </recommendedName>
</protein>
<dbReference type="PATRIC" id="fig|796944.3.peg.1139"/>
<accession>G9WTR6</accession>
<gene>
    <name evidence="1" type="ORF">HMPREF9624_00426</name>
</gene>
<evidence type="ECO:0000313" key="1">
    <source>
        <dbReference type="EMBL" id="EHL12119.1"/>
    </source>
</evidence>
<dbReference type="NCBIfam" id="NF038110">
    <property type="entry name" value="Lys_methyl_FliB"/>
    <property type="match status" value="1"/>
</dbReference>
<proteinExistence type="predicted"/>
<name>G9WTR6_9FIRM</name>
<keyword evidence="2" id="KW-1185">Reference proteome</keyword>
<dbReference type="HOGENOM" id="CLU_051643_0_0_9"/>
<comment type="caution">
    <text evidence="1">The sequence shown here is derived from an EMBL/GenBank/DDBJ whole genome shotgun (WGS) entry which is preliminary data.</text>
</comment>
<dbReference type="RefSeq" id="WP_009536329.1">
    <property type="nucleotide sequence ID" value="NZ_JH414504.1"/>
</dbReference>